<keyword evidence="3" id="KW-0677">Repeat</keyword>
<protein>
    <submittedName>
        <fullName evidence="7">Acetyltransferase</fullName>
    </submittedName>
</protein>
<accession>A0A937DF58</accession>
<keyword evidence="8" id="KW-1185">Reference proteome</keyword>
<dbReference type="GO" id="GO:0016740">
    <property type="term" value="F:transferase activity"/>
    <property type="evidence" value="ECO:0007669"/>
    <property type="project" value="UniProtKB-KW"/>
</dbReference>
<dbReference type="Gene3D" id="2.160.10.10">
    <property type="entry name" value="Hexapeptide repeat proteins"/>
    <property type="match status" value="1"/>
</dbReference>
<dbReference type="InterPro" id="IPR020019">
    <property type="entry name" value="AcTrfase_PglD-like"/>
</dbReference>
<dbReference type="AlphaFoldDB" id="A0A937DF58"/>
<reference evidence="7" key="1">
    <citation type="submission" date="2021-01" db="EMBL/GenBank/DDBJ databases">
        <title>Marivirga sp. nov., isolated from intertidal surface sediments.</title>
        <authorList>
            <person name="Zhang M."/>
        </authorList>
    </citation>
    <scope>NUCLEOTIDE SEQUENCE</scope>
    <source>
        <strain evidence="7">SM1354</strain>
    </source>
</reference>
<dbReference type="RefSeq" id="WP_201921342.1">
    <property type="nucleotide sequence ID" value="NZ_JAERQG010000002.1"/>
</dbReference>
<evidence type="ECO:0000256" key="4">
    <source>
        <dbReference type="PIRSR" id="PIRSR620019-1"/>
    </source>
</evidence>
<comment type="caution">
    <text evidence="7">The sequence shown here is derived from an EMBL/GenBank/DDBJ whole genome shotgun (WGS) entry which is preliminary data.</text>
</comment>
<feature type="domain" description="PglD N-terminal" evidence="6">
    <location>
        <begin position="4"/>
        <end position="82"/>
    </location>
</feature>
<dbReference type="InterPro" id="IPR018357">
    <property type="entry name" value="Hexapep_transf_CS"/>
</dbReference>
<gene>
    <name evidence="7" type="ORF">JKP34_11535</name>
</gene>
<evidence type="ECO:0000259" key="6">
    <source>
        <dbReference type="Pfam" id="PF17836"/>
    </source>
</evidence>
<evidence type="ECO:0000256" key="3">
    <source>
        <dbReference type="ARBA" id="ARBA00022737"/>
    </source>
</evidence>
<dbReference type="CDD" id="cd03360">
    <property type="entry name" value="LbH_AT_putative"/>
    <property type="match status" value="1"/>
</dbReference>
<keyword evidence="2" id="KW-0808">Transferase</keyword>
<dbReference type="InterPro" id="IPR050179">
    <property type="entry name" value="Trans_hexapeptide_repeat"/>
</dbReference>
<feature type="active site" description="Proton acceptor" evidence="4">
    <location>
        <position position="137"/>
    </location>
</feature>
<feature type="site" description="Increases basicity of active site His" evidence="4">
    <location>
        <position position="138"/>
    </location>
</feature>
<sequence>MTDVAIIGAGGFGREVNLILQQLIKKQYHYRFLGYFDDEDKSKELDKLYLGTISHLNSYNENISVVVAIGNGQVRKVIVDQIVNPKVSFLSLVSPYAIFNDLLDVGEGSIICAGANFTTNIKVGKFTVVNLNATIGHDCQLDDYSSVMPGANLSGNVHLKEGAFVGSGANILNGIILEKQSVLGSGAVLTSDLSAGKTAVGVPAKEIDS</sequence>
<dbReference type="InterPro" id="IPR041561">
    <property type="entry name" value="PglD_N"/>
</dbReference>
<dbReference type="Gene3D" id="3.40.50.20">
    <property type="match status" value="1"/>
</dbReference>
<dbReference type="Proteomes" id="UP000642920">
    <property type="component" value="Unassembled WGS sequence"/>
</dbReference>
<dbReference type="Pfam" id="PF17836">
    <property type="entry name" value="PglD_N"/>
    <property type="match status" value="1"/>
</dbReference>
<dbReference type="SUPFAM" id="SSF51161">
    <property type="entry name" value="Trimeric LpxA-like enzymes"/>
    <property type="match status" value="1"/>
</dbReference>
<comment type="similarity">
    <text evidence="1">Belongs to the transferase hexapeptide repeat family.</text>
</comment>
<evidence type="ECO:0000313" key="7">
    <source>
        <dbReference type="EMBL" id="MBL0765887.1"/>
    </source>
</evidence>
<evidence type="ECO:0000256" key="5">
    <source>
        <dbReference type="PIRSR" id="PIRSR620019-2"/>
    </source>
</evidence>
<proteinExistence type="inferred from homology"/>
<evidence type="ECO:0000256" key="1">
    <source>
        <dbReference type="ARBA" id="ARBA00007274"/>
    </source>
</evidence>
<name>A0A937DF58_9BACT</name>
<evidence type="ECO:0000313" key="8">
    <source>
        <dbReference type="Proteomes" id="UP000642920"/>
    </source>
</evidence>
<organism evidence="7 8">
    <name type="scientific">Marivirga atlantica</name>
    <dbReference type="NCBI Taxonomy" id="1548457"/>
    <lineage>
        <taxon>Bacteria</taxon>
        <taxon>Pseudomonadati</taxon>
        <taxon>Bacteroidota</taxon>
        <taxon>Cytophagia</taxon>
        <taxon>Cytophagales</taxon>
        <taxon>Marivirgaceae</taxon>
        <taxon>Marivirga</taxon>
    </lineage>
</organism>
<dbReference type="NCBIfam" id="TIGR03570">
    <property type="entry name" value="NeuD_NnaD"/>
    <property type="match status" value="1"/>
</dbReference>
<feature type="binding site" evidence="5">
    <location>
        <position position="70"/>
    </location>
    <ligand>
        <name>substrate</name>
    </ligand>
</feature>
<dbReference type="PANTHER" id="PTHR43300">
    <property type="entry name" value="ACETYLTRANSFERASE"/>
    <property type="match status" value="1"/>
</dbReference>
<dbReference type="EMBL" id="JAERQG010000002">
    <property type="protein sequence ID" value="MBL0765887.1"/>
    <property type="molecule type" value="Genomic_DNA"/>
</dbReference>
<dbReference type="InterPro" id="IPR011004">
    <property type="entry name" value="Trimer_LpxA-like_sf"/>
</dbReference>
<evidence type="ECO:0000256" key="2">
    <source>
        <dbReference type="ARBA" id="ARBA00022679"/>
    </source>
</evidence>
<dbReference type="PROSITE" id="PS00101">
    <property type="entry name" value="HEXAPEP_TRANSFERASES"/>
    <property type="match status" value="1"/>
</dbReference>
<dbReference type="PANTHER" id="PTHR43300:SF7">
    <property type="entry name" value="UDP-N-ACETYLBACILLOSAMINE N-ACETYLTRANSFERASE"/>
    <property type="match status" value="1"/>
</dbReference>